<organism evidence="1">
    <name type="scientific">Planktothricoides sp. SpSt-374</name>
    <dbReference type="NCBI Taxonomy" id="2282167"/>
    <lineage>
        <taxon>Bacteria</taxon>
        <taxon>Bacillati</taxon>
        <taxon>Cyanobacteriota</taxon>
        <taxon>Cyanophyceae</taxon>
        <taxon>Oscillatoriophycideae</taxon>
        <taxon>Oscillatoriales</taxon>
        <taxon>Oscillatoriaceae</taxon>
        <taxon>Planktothricoides</taxon>
    </lineage>
</organism>
<accession>A0A7C3VP69</accession>
<dbReference type="EMBL" id="DSPX01000003">
    <property type="protein sequence ID" value="HGF99215.1"/>
    <property type="molecule type" value="Genomic_DNA"/>
</dbReference>
<protein>
    <submittedName>
        <fullName evidence="1">Uncharacterized protein</fullName>
    </submittedName>
</protein>
<comment type="caution">
    <text evidence="1">The sequence shown here is derived from an EMBL/GenBank/DDBJ whole genome shotgun (WGS) entry which is preliminary data.</text>
</comment>
<sequence>MHLQTTYAVASPTPTFLETAPTWNPVCHITYTRDTWVKLLELPSKYAYDEAKLLCQESGNTWVVWVPDCGEVILDRSDFYC</sequence>
<proteinExistence type="predicted"/>
<reference evidence="1" key="1">
    <citation type="journal article" date="2020" name="mSystems">
        <title>Genome- and Community-Level Interaction Insights into Carbon Utilization and Element Cycling Functions of Hydrothermarchaeota in Hydrothermal Sediment.</title>
        <authorList>
            <person name="Zhou Z."/>
            <person name="Liu Y."/>
            <person name="Xu W."/>
            <person name="Pan J."/>
            <person name="Luo Z.H."/>
            <person name="Li M."/>
        </authorList>
    </citation>
    <scope>NUCLEOTIDE SEQUENCE [LARGE SCALE GENOMIC DNA]</scope>
    <source>
        <strain evidence="1">SpSt-374</strain>
    </source>
</reference>
<gene>
    <name evidence="1" type="ORF">ENR15_00685</name>
</gene>
<name>A0A7C3VP69_9CYAN</name>
<evidence type="ECO:0000313" key="1">
    <source>
        <dbReference type="EMBL" id="HGF99215.1"/>
    </source>
</evidence>
<dbReference type="AlphaFoldDB" id="A0A7C3VP69"/>